<dbReference type="SUPFAM" id="SSF56954">
    <property type="entry name" value="Outer membrane efflux proteins (OEP)"/>
    <property type="match status" value="1"/>
</dbReference>
<evidence type="ECO:0000256" key="6">
    <source>
        <dbReference type="ARBA" id="ARBA00023136"/>
    </source>
</evidence>
<evidence type="ECO:0000256" key="4">
    <source>
        <dbReference type="ARBA" id="ARBA00022452"/>
    </source>
</evidence>
<dbReference type="Proteomes" id="UP001484535">
    <property type="component" value="Unassembled WGS sequence"/>
</dbReference>
<dbReference type="InterPro" id="IPR003423">
    <property type="entry name" value="OMP_efflux"/>
</dbReference>
<dbReference type="Pfam" id="PF02321">
    <property type="entry name" value="OEP"/>
    <property type="match status" value="1"/>
</dbReference>
<evidence type="ECO:0000256" key="3">
    <source>
        <dbReference type="ARBA" id="ARBA00022448"/>
    </source>
</evidence>
<dbReference type="InterPro" id="IPR051906">
    <property type="entry name" value="TolC-like"/>
</dbReference>
<dbReference type="RefSeq" id="WP_346786230.1">
    <property type="nucleotide sequence ID" value="NZ_JBDLBR010000009.1"/>
</dbReference>
<reference evidence="9 10" key="1">
    <citation type="submission" date="2024-05" db="EMBL/GenBank/DDBJ databases">
        <authorList>
            <person name="Park S."/>
        </authorList>
    </citation>
    <scope>NUCLEOTIDE SEQUENCE [LARGE SCALE GENOMIC DNA]</scope>
    <source>
        <strain evidence="9 10">DGU5</strain>
    </source>
</reference>
<keyword evidence="10" id="KW-1185">Reference proteome</keyword>
<evidence type="ECO:0000256" key="7">
    <source>
        <dbReference type="ARBA" id="ARBA00023237"/>
    </source>
</evidence>
<name>A0ABV0D0V3_9SPHN</name>
<dbReference type="PANTHER" id="PTHR30026:SF22">
    <property type="entry name" value="OUTER MEMBRANE EFFLUX PROTEIN"/>
    <property type="match status" value="1"/>
</dbReference>
<feature type="chain" id="PRO_5046553272" evidence="8">
    <location>
        <begin position="34"/>
        <end position="432"/>
    </location>
</feature>
<keyword evidence="3" id="KW-0813">Transport</keyword>
<gene>
    <name evidence="9" type="ORF">ABDJ38_16465</name>
</gene>
<evidence type="ECO:0000256" key="8">
    <source>
        <dbReference type="SAM" id="SignalP"/>
    </source>
</evidence>
<feature type="signal peptide" evidence="8">
    <location>
        <begin position="1"/>
        <end position="33"/>
    </location>
</feature>
<dbReference type="EMBL" id="JBDLBR010000009">
    <property type="protein sequence ID" value="MEN7538768.1"/>
    <property type="molecule type" value="Genomic_DNA"/>
</dbReference>
<keyword evidence="4" id="KW-1134">Transmembrane beta strand</keyword>
<evidence type="ECO:0000313" key="9">
    <source>
        <dbReference type="EMBL" id="MEN7538768.1"/>
    </source>
</evidence>
<proteinExistence type="inferred from homology"/>
<dbReference type="PANTHER" id="PTHR30026">
    <property type="entry name" value="OUTER MEMBRANE PROTEIN TOLC"/>
    <property type="match status" value="1"/>
</dbReference>
<comment type="caution">
    <text evidence="9">The sequence shown here is derived from an EMBL/GenBank/DDBJ whole genome shotgun (WGS) entry which is preliminary data.</text>
</comment>
<evidence type="ECO:0000256" key="1">
    <source>
        <dbReference type="ARBA" id="ARBA00004442"/>
    </source>
</evidence>
<sequence length="432" mass="47564">MSARWRAAAGYWPLLCAAVFLAASATSSATSSAALSPADPDMLRSWSLDELVSRAAQRNPYVESQRSNALSSQYAVSAARWEYFPTPSVNVEGGRHGYLVTGALTQPLYSFGRIGADLRAAKSRASVAEAGIEEARYEIALRVMDAYGRLVAARSFREVYAEDIARLEALEGMMRRRVDTGLSASVDYNLVFTRLTLSQNNLTNYRAIEVSAVEALSQLVGVPIMAAQVEEPQGLAEQFFATTTDDLLSRAVAANPGLQRAEEQIDLARAEARAAERAAMPTIFARFEQRVADDEYYPSATPDTRVFLGVNYAFGAGLSTFDRAKSAQALVGAASSQRDAYLADLASQITADLENYRALRTLVGQLRESSEVQRQTFESYQRMFLAGKRSWLDLLNVTREQTEIERSLADAEVQFMIAAYRLKLLSGEFPWE</sequence>
<evidence type="ECO:0000313" key="10">
    <source>
        <dbReference type="Proteomes" id="UP001484535"/>
    </source>
</evidence>
<keyword evidence="5" id="KW-0812">Transmembrane</keyword>
<comment type="subcellular location">
    <subcellularLocation>
        <location evidence="1">Cell outer membrane</location>
    </subcellularLocation>
</comment>
<organism evidence="9 10">
    <name type="scientific">Aurantiacibacter flavus</name>
    <dbReference type="NCBI Taxonomy" id="3145232"/>
    <lineage>
        <taxon>Bacteria</taxon>
        <taxon>Pseudomonadati</taxon>
        <taxon>Pseudomonadota</taxon>
        <taxon>Alphaproteobacteria</taxon>
        <taxon>Sphingomonadales</taxon>
        <taxon>Erythrobacteraceae</taxon>
        <taxon>Aurantiacibacter</taxon>
    </lineage>
</organism>
<keyword evidence="7" id="KW-0998">Cell outer membrane</keyword>
<evidence type="ECO:0000256" key="2">
    <source>
        <dbReference type="ARBA" id="ARBA00007613"/>
    </source>
</evidence>
<comment type="similarity">
    <text evidence="2">Belongs to the outer membrane factor (OMF) (TC 1.B.17) family.</text>
</comment>
<protein>
    <submittedName>
        <fullName evidence="9">TolC family protein</fullName>
    </submittedName>
</protein>
<keyword evidence="8" id="KW-0732">Signal</keyword>
<keyword evidence="6" id="KW-0472">Membrane</keyword>
<evidence type="ECO:0000256" key="5">
    <source>
        <dbReference type="ARBA" id="ARBA00022692"/>
    </source>
</evidence>
<accession>A0ABV0D0V3</accession>
<dbReference type="Gene3D" id="1.20.1600.10">
    <property type="entry name" value="Outer membrane efflux proteins (OEP)"/>
    <property type="match status" value="1"/>
</dbReference>